<keyword evidence="6" id="KW-0598">Phosphotransferase system</keyword>
<keyword evidence="5" id="KW-0808">Transferase</keyword>
<keyword evidence="7" id="KW-0418">Kinase</keyword>
<evidence type="ECO:0000313" key="9">
    <source>
        <dbReference type="EMBL" id="RSU11256.1"/>
    </source>
</evidence>
<keyword evidence="4" id="KW-0762">Sugar transport</keyword>
<dbReference type="GO" id="GO:0005737">
    <property type="term" value="C:cytoplasm"/>
    <property type="evidence" value="ECO:0007669"/>
    <property type="project" value="UniProtKB-SubCell"/>
</dbReference>
<reference evidence="9 10" key="1">
    <citation type="submission" date="2017-05" db="EMBL/GenBank/DDBJ databases">
        <title>Vagococcus spp. assemblies.</title>
        <authorList>
            <person name="Gulvik C.A."/>
        </authorList>
    </citation>
    <scope>NUCLEOTIDE SEQUENCE [LARGE SCALE GENOMIC DNA]</scope>
    <source>
        <strain evidence="9 10">CCUG 51432</strain>
    </source>
</reference>
<evidence type="ECO:0000259" key="8">
    <source>
        <dbReference type="PROSITE" id="PS51101"/>
    </source>
</evidence>
<dbReference type="GO" id="GO:0009401">
    <property type="term" value="P:phosphoenolpyruvate-dependent sugar phosphotransferase system"/>
    <property type="evidence" value="ECO:0007669"/>
    <property type="project" value="UniProtKB-KW"/>
</dbReference>
<evidence type="ECO:0000256" key="7">
    <source>
        <dbReference type="ARBA" id="ARBA00022777"/>
    </source>
</evidence>
<evidence type="ECO:0000256" key="3">
    <source>
        <dbReference type="ARBA" id="ARBA00022490"/>
    </source>
</evidence>
<feature type="domain" description="PTS EIIB type-4" evidence="8">
    <location>
        <begin position="1"/>
        <end position="165"/>
    </location>
</feature>
<dbReference type="Pfam" id="PF03830">
    <property type="entry name" value="PTSIIB_sorb"/>
    <property type="match status" value="1"/>
</dbReference>
<dbReference type="GO" id="GO:0008982">
    <property type="term" value="F:protein-N(PI)-phosphohistidine-sugar phosphotransferase activity"/>
    <property type="evidence" value="ECO:0007669"/>
    <property type="project" value="InterPro"/>
</dbReference>
<keyword evidence="10" id="KW-1185">Reference proteome</keyword>
<dbReference type="InterPro" id="IPR036667">
    <property type="entry name" value="PTS_IIB_sorbose-sp_sf"/>
</dbReference>
<evidence type="ECO:0000256" key="1">
    <source>
        <dbReference type="ARBA" id="ARBA00004496"/>
    </source>
</evidence>
<evidence type="ECO:0000313" key="10">
    <source>
        <dbReference type="Proteomes" id="UP000287605"/>
    </source>
</evidence>
<comment type="subcellular location">
    <subcellularLocation>
        <location evidence="1">Cytoplasm</location>
    </subcellularLocation>
</comment>
<evidence type="ECO:0000256" key="6">
    <source>
        <dbReference type="ARBA" id="ARBA00022683"/>
    </source>
</evidence>
<accession>A0A430AT86</accession>
<evidence type="ECO:0000256" key="4">
    <source>
        <dbReference type="ARBA" id="ARBA00022597"/>
    </source>
</evidence>
<dbReference type="InterPro" id="IPR004720">
    <property type="entry name" value="PTS_IIB_sorbose-sp"/>
</dbReference>
<proteinExistence type="predicted"/>
<protein>
    <recommendedName>
        <fullName evidence="8">PTS EIIB type-4 domain-containing protein</fullName>
    </recommendedName>
</protein>
<gene>
    <name evidence="9" type="ORF">CBF29_08080</name>
</gene>
<name>A0A430AT86_9ENTE</name>
<dbReference type="AlphaFoldDB" id="A0A430AT86"/>
<dbReference type="Gene3D" id="3.40.35.10">
    <property type="entry name" value="Phosphotransferase system, sorbose subfamily IIB component"/>
    <property type="match status" value="1"/>
</dbReference>
<dbReference type="PROSITE" id="PS51101">
    <property type="entry name" value="PTS_EIIB_TYPE_4"/>
    <property type="match status" value="1"/>
</dbReference>
<dbReference type="GO" id="GO:0016301">
    <property type="term" value="F:kinase activity"/>
    <property type="evidence" value="ECO:0007669"/>
    <property type="project" value="UniProtKB-KW"/>
</dbReference>
<sequence>MIFLIKLVRVDERLVHGQVAVSWTKFLGVNRIIVADDEASENETQKIAMNMAVPEGTKLSVVPVEKAVSLLNDPRAAKLSIFVVVRNPENALTLINNVKDIPKINFGNYGRMSEGDSSDKIKLEANLYVTDAELETIKEIIGTNVPTKYQTVPSEKEFDLKSMIK</sequence>
<evidence type="ECO:0000256" key="2">
    <source>
        <dbReference type="ARBA" id="ARBA00022448"/>
    </source>
</evidence>
<keyword evidence="2" id="KW-0813">Transport</keyword>
<comment type="caution">
    <text evidence="9">The sequence shown here is derived from an EMBL/GenBank/DDBJ whole genome shotgun (WGS) entry which is preliminary data.</text>
</comment>
<keyword evidence="3" id="KW-0963">Cytoplasm</keyword>
<dbReference type="Proteomes" id="UP000287605">
    <property type="component" value="Unassembled WGS sequence"/>
</dbReference>
<dbReference type="EMBL" id="NGKA01000011">
    <property type="protein sequence ID" value="RSU11256.1"/>
    <property type="molecule type" value="Genomic_DNA"/>
</dbReference>
<dbReference type="SUPFAM" id="SSF52728">
    <property type="entry name" value="PTS IIb component"/>
    <property type="match status" value="1"/>
</dbReference>
<organism evidence="9 10">
    <name type="scientific">Vagococcus elongatus</name>
    <dbReference type="NCBI Taxonomy" id="180344"/>
    <lineage>
        <taxon>Bacteria</taxon>
        <taxon>Bacillati</taxon>
        <taxon>Bacillota</taxon>
        <taxon>Bacilli</taxon>
        <taxon>Lactobacillales</taxon>
        <taxon>Enterococcaceae</taxon>
        <taxon>Vagococcus</taxon>
    </lineage>
</organism>
<evidence type="ECO:0000256" key="5">
    <source>
        <dbReference type="ARBA" id="ARBA00022679"/>
    </source>
</evidence>